<dbReference type="PANTHER" id="PTHR33279">
    <property type="entry name" value="SULFUR CARRIER PROTEIN YEDF-RELATED"/>
    <property type="match status" value="1"/>
</dbReference>
<sequence>MQIDCRNLACPEPVIRTKNALEGLKKGEKLEILVNSITPKENISRFLKNQNVEFSIEQNGAETKITAVKDESKLELANFDEFVCEITPKNKKTVIYLNEEYAGSGDVGVSLLSKFLGALLQVDNKPEYVLCVNNAVKMTTNRAHPSFKPLKDLEAAGVKILSCGSCLEAYKLVSDLSVGEMSNAYEVMQILTTHEQIKL</sequence>
<dbReference type="SUPFAM" id="SSF75169">
    <property type="entry name" value="DsrEFH-like"/>
    <property type="match status" value="1"/>
</dbReference>
<dbReference type="InterPro" id="IPR001455">
    <property type="entry name" value="TusA-like"/>
</dbReference>
<accession>M3IMQ8</accession>
<dbReference type="AlphaFoldDB" id="M3IMQ8"/>
<protein>
    <submittedName>
        <fullName evidence="3">Translation initiation factor IF-3</fullName>
    </submittedName>
</protein>
<evidence type="ECO:0000259" key="2">
    <source>
        <dbReference type="Pfam" id="PF01206"/>
    </source>
</evidence>
<dbReference type="PANTHER" id="PTHR33279:SF6">
    <property type="entry name" value="SULFUR CARRIER PROTEIN YEDF-RELATED"/>
    <property type="match status" value="1"/>
</dbReference>
<evidence type="ECO:0000313" key="4">
    <source>
        <dbReference type="Proteomes" id="UP000011782"/>
    </source>
</evidence>
<dbReference type="InterPro" id="IPR036868">
    <property type="entry name" value="TusA-like_sf"/>
</dbReference>
<organism evidence="3 4">
    <name type="scientific">Campylobacter showae CC57C</name>
    <dbReference type="NCBI Taxonomy" id="1073353"/>
    <lineage>
        <taxon>Bacteria</taxon>
        <taxon>Pseudomonadati</taxon>
        <taxon>Campylobacterota</taxon>
        <taxon>Epsilonproteobacteria</taxon>
        <taxon>Campylobacterales</taxon>
        <taxon>Campylobacteraceae</taxon>
        <taxon>Campylobacter</taxon>
    </lineage>
</organism>
<feature type="domain" description="UPF0033" evidence="2">
    <location>
        <begin position="2"/>
        <end position="66"/>
    </location>
</feature>
<gene>
    <name evidence="3" type="ORF">H740_01158</name>
</gene>
<evidence type="ECO:0000313" key="3">
    <source>
        <dbReference type="EMBL" id="EMG31446.1"/>
    </source>
</evidence>
<dbReference type="CDD" id="cd03421">
    <property type="entry name" value="SirA_like_N"/>
    <property type="match status" value="1"/>
</dbReference>
<proteinExistence type="inferred from homology"/>
<keyword evidence="3" id="KW-0648">Protein biosynthesis</keyword>
<dbReference type="Gene3D" id="3.30.110.40">
    <property type="entry name" value="TusA-like domain"/>
    <property type="match status" value="1"/>
</dbReference>
<evidence type="ECO:0000256" key="1">
    <source>
        <dbReference type="ARBA" id="ARBA00008984"/>
    </source>
</evidence>
<dbReference type="PATRIC" id="fig|1073353.3.peg.254"/>
<dbReference type="SUPFAM" id="SSF64307">
    <property type="entry name" value="SirA-like"/>
    <property type="match status" value="1"/>
</dbReference>
<dbReference type="RefSeq" id="WP_004322081.1">
    <property type="nucleotide sequence ID" value="NZ_AOTD01000027.1"/>
</dbReference>
<dbReference type="NCBIfam" id="TIGR03527">
    <property type="entry name" value="selenium_YedF"/>
    <property type="match status" value="1"/>
</dbReference>
<dbReference type="Pfam" id="PF01206">
    <property type="entry name" value="TusA"/>
    <property type="match status" value="1"/>
</dbReference>
<dbReference type="InterPro" id="IPR019870">
    <property type="entry name" value="Se_metab_YedF"/>
</dbReference>
<comment type="caution">
    <text evidence="3">The sequence shown here is derived from an EMBL/GenBank/DDBJ whole genome shotgun (WGS) entry which is preliminary data.</text>
</comment>
<dbReference type="InterPro" id="IPR027396">
    <property type="entry name" value="DsrEFH-like"/>
</dbReference>
<reference evidence="3 4" key="1">
    <citation type="submission" date="2013-02" db="EMBL/GenBank/DDBJ databases">
        <title>Co-occurrence of anaerobic bacteria in colorectal carcinomas.</title>
        <authorList>
            <person name="Holt R.A."/>
            <person name="Warren R.L."/>
            <person name="Allen-Vercoe E."/>
            <person name="Pleasance S."/>
            <person name="Freeman D.J."/>
            <person name="Watson P."/>
            <person name="Moore R."/>
            <person name="Cochrane K."/>
        </authorList>
    </citation>
    <scope>NUCLEOTIDE SEQUENCE [LARGE SCALE GENOMIC DNA]</scope>
    <source>
        <strain evidence="3 4">CC57C</strain>
    </source>
</reference>
<comment type="similarity">
    <text evidence="1">Belongs to the sulfur carrier protein TusA family.</text>
</comment>
<dbReference type="GO" id="GO:0003743">
    <property type="term" value="F:translation initiation factor activity"/>
    <property type="evidence" value="ECO:0007669"/>
    <property type="project" value="UniProtKB-KW"/>
</dbReference>
<name>M3IMQ8_9BACT</name>
<dbReference type="Proteomes" id="UP000011782">
    <property type="component" value="Unassembled WGS sequence"/>
</dbReference>
<dbReference type="OrthoDB" id="9801500at2"/>
<dbReference type="EMBL" id="AOTD01000027">
    <property type="protein sequence ID" value="EMG31446.1"/>
    <property type="molecule type" value="Genomic_DNA"/>
</dbReference>
<dbReference type="STRING" id="1073353.H740_01158"/>
<keyword evidence="3" id="KW-0396">Initiation factor</keyword>